<dbReference type="Gene3D" id="3.40.50.150">
    <property type="entry name" value="Vaccinia Virus protein VP39"/>
    <property type="match status" value="1"/>
</dbReference>
<dbReference type="InterPro" id="IPR029063">
    <property type="entry name" value="SAM-dependent_MTases_sf"/>
</dbReference>
<accession>A0A383A5D6</accession>
<evidence type="ECO:0000259" key="1">
    <source>
        <dbReference type="Pfam" id="PF13649"/>
    </source>
</evidence>
<dbReference type="AlphaFoldDB" id="A0A383A5D6"/>
<evidence type="ECO:0000313" key="2">
    <source>
        <dbReference type="EMBL" id="SVE02810.1"/>
    </source>
</evidence>
<dbReference type="InterPro" id="IPR041698">
    <property type="entry name" value="Methyltransf_25"/>
</dbReference>
<dbReference type="Pfam" id="PF13649">
    <property type="entry name" value="Methyltransf_25"/>
    <property type="match status" value="1"/>
</dbReference>
<protein>
    <recommendedName>
        <fullName evidence="1">Methyltransferase domain-containing protein</fullName>
    </recommendedName>
</protein>
<dbReference type="EMBL" id="UINC01189219">
    <property type="protein sequence ID" value="SVE02810.1"/>
    <property type="molecule type" value="Genomic_DNA"/>
</dbReference>
<dbReference type="SUPFAM" id="SSF53335">
    <property type="entry name" value="S-adenosyl-L-methionine-dependent methyltransferases"/>
    <property type="match status" value="1"/>
</dbReference>
<gene>
    <name evidence="2" type="ORF">METZ01_LOCUS455664</name>
</gene>
<organism evidence="2">
    <name type="scientific">marine metagenome</name>
    <dbReference type="NCBI Taxonomy" id="408172"/>
    <lineage>
        <taxon>unclassified sequences</taxon>
        <taxon>metagenomes</taxon>
        <taxon>ecological metagenomes</taxon>
    </lineage>
</organism>
<sequence>MGPGTGAFTKEILKQVSPEALFFCLEINQEFVIETRRNCPNAIVYHASAADIKKYLNVHDRHTCDCIISGLPWALFGKELQEELLENIYDSLEQGGSFLTIAHISGLLFPPGIRFHKLLNKKFNRVHKTKIIWGNVLPGFVYHCVK</sequence>
<name>A0A383A5D6_9ZZZZ</name>
<feature type="domain" description="Methyltransferase" evidence="1">
    <location>
        <begin position="2"/>
        <end position="96"/>
    </location>
</feature>
<reference evidence="2" key="1">
    <citation type="submission" date="2018-05" db="EMBL/GenBank/DDBJ databases">
        <authorList>
            <person name="Lanie J.A."/>
            <person name="Ng W.-L."/>
            <person name="Kazmierczak K.M."/>
            <person name="Andrzejewski T.M."/>
            <person name="Davidsen T.M."/>
            <person name="Wayne K.J."/>
            <person name="Tettelin H."/>
            <person name="Glass J.I."/>
            <person name="Rusch D."/>
            <person name="Podicherti R."/>
            <person name="Tsui H.-C.T."/>
            <person name="Winkler M.E."/>
        </authorList>
    </citation>
    <scope>NUCLEOTIDE SEQUENCE</scope>
</reference>
<proteinExistence type="predicted"/>